<dbReference type="InterPro" id="IPR011047">
    <property type="entry name" value="Quinoprotein_ADH-like_sf"/>
</dbReference>
<dbReference type="InterPro" id="IPR002372">
    <property type="entry name" value="PQQ_rpt_dom"/>
</dbReference>
<dbReference type="Gene3D" id="2.130.10.10">
    <property type="entry name" value="YVTN repeat-like/Quinoprotein amine dehydrogenase"/>
    <property type="match status" value="3"/>
</dbReference>
<keyword evidence="3" id="KW-1185">Reference proteome</keyword>
<dbReference type="Gene3D" id="3.40.50.2020">
    <property type="match status" value="1"/>
</dbReference>
<evidence type="ECO:0000313" key="3">
    <source>
        <dbReference type="Proteomes" id="UP000198356"/>
    </source>
</evidence>
<feature type="domain" description="Pyrrolo-quinoline quinone repeat" evidence="1">
    <location>
        <begin position="206"/>
        <end position="356"/>
    </location>
</feature>
<proteinExistence type="predicted"/>
<protein>
    <submittedName>
        <fullName evidence="2">Outer membrane protein assembly factor BamB, contains PQQ-like beta-propeller repeat</fullName>
    </submittedName>
</protein>
<dbReference type="SUPFAM" id="SSF50998">
    <property type="entry name" value="Quinoprotein alcohol dehydrogenase-like"/>
    <property type="match status" value="1"/>
</dbReference>
<sequence length="563" mass="63168">MTSEERTDTTAARSLLLTGIREHAILRGDKHFLAAPDGSRLSWLVDLRRVLLQGKYLAAFVELFWERYKNASSFQVCGLETAAIPLITAIVMSSLERGTPVNGFIVRRERKTYGTANQIEGHLNDFPVVIVDDLLNSGQSMEKVRVVLDEAGHLVDSVYVVLDFQARRGLEWRKRWALRVDAITTLNELGLSQPMREPAPPLATFREVWSFASPSPNWSERVPKSFPVIDGARIYFGSDCGMFWCLDTRDASVVWSFRVHSDGHKNIWSSPALRDGHVYFGAYDGNVYSRDALTGAEIWRFEGADWVGSSPVLAPDLGLLFIGLEFAEEHHRGSIMALSLRTGEPVWEHPTRRFTHASPAYWPAERVVACGSNDNELFLLDALTGAVRWRFETQSDAGKGSIRHAPAFDLERRQLVTGCSNGDIYIIDVDSGRELWTVRTGNTVYTVPLVVNGFAYVGSTDKYMYILDLDRRKVHTRLYIGSKVYGPARLLLGRIYFGACNGVIYELSPSTHKITGKHQVADGITNALTCDPEIGRLYALTYTNKLFAFDRDEDVIFTPKTSL</sequence>
<evidence type="ECO:0000313" key="2">
    <source>
        <dbReference type="EMBL" id="SNS72193.1"/>
    </source>
</evidence>
<dbReference type="SUPFAM" id="SSF53271">
    <property type="entry name" value="PRTase-like"/>
    <property type="match status" value="1"/>
</dbReference>
<dbReference type="InterPro" id="IPR000836">
    <property type="entry name" value="PRTase_dom"/>
</dbReference>
<gene>
    <name evidence="2" type="ORF">SAMN05421770_10266</name>
</gene>
<reference evidence="2 3" key="1">
    <citation type="submission" date="2017-06" db="EMBL/GenBank/DDBJ databases">
        <authorList>
            <person name="Kim H.J."/>
            <person name="Triplett B.A."/>
        </authorList>
    </citation>
    <scope>NUCLEOTIDE SEQUENCE [LARGE SCALE GENOMIC DNA]</scope>
    <source>
        <strain evidence="2 3">DSM 18704</strain>
    </source>
</reference>
<dbReference type="InterPro" id="IPR029057">
    <property type="entry name" value="PRTase-like"/>
</dbReference>
<dbReference type="PANTHER" id="PTHR34512:SF30">
    <property type="entry name" value="OUTER MEMBRANE PROTEIN ASSEMBLY FACTOR BAMB"/>
    <property type="match status" value="1"/>
</dbReference>
<dbReference type="EMBL" id="FZOU01000002">
    <property type="protein sequence ID" value="SNS72193.1"/>
    <property type="molecule type" value="Genomic_DNA"/>
</dbReference>
<dbReference type="PANTHER" id="PTHR34512">
    <property type="entry name" value="CELL SURFACE PROTEIN"/>
    <property type="match status" value="1"/>
</dbReference>
<dbReference type="InterPro" id="IPR018391">
    <property type="entry name" value="PQQ_b-propeller_rpt"/>
</dbReference>
<dbReference type="SMART" id="SM00564">
    <property type="entry name" value="PQQ"/>
    <property type="match status" value="7"/>
</dbReference>
<accession>A0A239GUL1</accession>
<organism evidence="2 3">
    <name type="scientific">Granulicella rosea</name>
    <dbReference type="NCBI Taxonomy" id="474952"/>
    <lineage>
        <taxon>Bacteria</taxon>
        <taxon>Pseudomonadati</taxon>
        <taxon>Acidobacteriota</taxon>
        <taxon>Terriglobia</taxon>
        <taxon>Terriglobales</taxon>
        <taxon>Acidobacteriaceae</taxon>
        <taxon>Granulicella</taxon>
    </lineage>
</organism>
<dbReference type="AlphaFoldDB" id="A0A239GUL1"/>
<dbReference type="Pfam" id="PF13360">
    <property type="entry name" value="PQQ_2"/>
    <property type="match status" value="2"/>
</dbReference>
<dbReference type="OrthoDB" id="105314at2"/>
<dbReference type="CDD" id="cd06223">
    <property type="entry name" value="PRTases_typeI"/>
    <property type="match status" value="1"/>
</dbReference>
<dbReference type="RefSeq" id="WP_089407597.1">
    <property type="nucleotide sequence ID" value="NZ_FZOU01000002.1"/>
</dbReference>
<feature type="domain" description="Pyrrolo-quinoline quinone repeat" evidence="1">
    <location>
        <begin position="375"/>
        <end position="553"/>
    </location>
</feature>
<dbReference type="InterPro" id="IPR015943">
    <property type="entry name" value="WD40/YVTN_repeat-like_dom_sf"/>
</dbReference>
<dbReference type="Proteomes" id="UP000198356">
    <property type="component" value="Unassembled WGS sequence"/>
</dbReference>
<name>A0A239GUL1_9BACT</name>
<evidence type="ECO:0000259" key="1">
    <source>
        <dbReference type="Pfam" id="PF13360"/>
    </source>
</evidence>